<reference evidence="2" key="1">
    <citation type="journal article" date="2020" name="Nature">
        <title>Giant virus diversity and host interactions through global metagenomics.</title>
        <authorList>
            <person name="Schulz F."/>
            <person name="Roux S."/>
            <person name="Paez-Espino D."/>
            <person name="Jungbluth S."/>
            <person name="Walsh D.A."/>
            <person name="Denef V.J."/>
            <person name="McMahon K.D."/>
            <person name="Konstantinidis K.T."/>
            <person name="Eloe-Fadrosh E.A."/>
            <person name="Kyrpides N.C."/>
            <person name="Woyke T."/>
        </authorList>
    </citation>
    <scope>NUCLEOTIDE SEQUENCE</scope>
    <source>
        <strain evidence="2">GVMAG-S-ERX556049-19</strain>
    </source>
</reference>
<sequence length="299" mass="36042">MAQYNLLEIYSIKENLKEYILDESVTEKISELFTLLNITNSRTKNVRKDKNNYNENGKWIKKELFKPTQIEKKEGIEEELDNLRALLNKLVENNYEEQKDKISDCVKNIFDIDDDEKHIKVMERFYTLIINNQRYSKTYSQVYLILLDKYLVLEEYQGIFINRYNDIIHKIEYIDPDENYDEYCRINKLNFQRKCLLCFIVSCVECEIYSFNELLHIINSLFDMLDNNLKSINHQNTNEEIVENIFTVMQQGRHLILNEVCKYDIIDKIKNYSILNLKDNLGYSNRMKFKMLDILDLYK</sequence>
<evidence type="ECO:0000256" key="1">
    <source>
        <dbReference type="SAM" id="Coils"/>
    </source>
</evidence>
<proteinExistence type="predicted"/>
<feature type="coiled-coil region" evidence="1">
    <location>
        <begin position="73"/>
        <end position="100"/>
    </location>
</feature>
<keyword evidence="1" id="KW-0175">Coiled coil</keyword>
<dbReference type="EMBL" id="MN738825">
    <property type="protein sequence ID" value="QHT38090.1"/>
    <property type="molecule type" value="Genomic_DNA"/>
</dbReference>
<organism evidence="2">
    <name type="scientific">viral metagenome</name>
    <dbReference type="NCBI Taxonomy" id="1070528"/>
    <lineage>
        <taxon>unclassified sequences</taxon>
        <taxon>metagenomes</taxon>
        <taxon>organismal metagenomes</taxon>
    </lineage>
</organism>
<dbReference type="InterPro" id="IPR016024">
    <property type="entry name" value="ARM-type_fold"/>
</dbReference>
<dbReference type="AlphaFoldDB" id="A0A6C0FDY9"/>
<accession>A0A6C0FDY9</accession>
<evidence type="ECO:0008006" key="3">
    <source>
        <dbReference type="Google" id="ProtNLM"/>
    </source>
</evidence>
<evidence type="ECO:0000313" key="2">
    <source>
        <dbReference type="EMBL" id="QHT38090.1"/>
    </source>
</evidence>
<dbReference type="SUPFAM" id="SSF48371">
    <property type="entry name" value="ARM repeat"/>
    <property type="match status" value="1"/>
</dbReference>
<protein>
    <recommendedName>
        <fullName evidence="3">MIF4G domain-containing protein</fullName>
    </recommendedName>
</protein>
<name>A0A6C0FDY9_9ZZZZ</name>